<keyword evidence="4" id="KW-1185">Reference proteome</keyword>
<evidence type="ECO:0000313" key="4">
    <source>
        <dbReference type="Proteomes" id="UP001589665"/>
    </source>
</evidence>
<dbReference type="Proteomes" id="UP001589665">
    <property type="component" value="Unassembled WGS sequence"/>
</dbReference>
<sequence>MKNNKFFILLLIATLVATSCGPVVFSSRPNNAPPPWFYPNRLEMVRYVYFPEYSIYFDLTMNNYLYLNNGVWVRVNVLPPQYRHINLNRSRYVRVKNYRSENIRDYHNKNVRNNSSKRSSNTIRRRN</sequence>
<evidence type="ECO:0000256" key="2">
    <source>
        <dbReference type="SAM" id="SignalP"/>
    </source>
</evidence>
<dbReference type="EMBL" id="JBHMDX010000011">
    <property type="protein sequence ID" value="MFB9273009.1"/>
    <property type="molecule type" value="Genomic_DNA"/>
</dbReference>
<evidence type="ECO:0000313" key="3">
    <source>
        <dbReference type="EMBL" id="MFB9273009.1"/>
    </source>
</evidence>
<gene>
    <name evidence="3" type="ORF">ACFFT3_14030</name>
</gene>
<proteinExistence type="predicted"/>
<protein>
    <recommendedName>
        <fullName evidence="5">Lipoprotein</fullName>
    </recommendedName>
</protein>
<evidence type="ECO:0008006" key="5">
    <source>
        <dbReference type="Google" id="ProtNLM"/>
    </source>
</evidence>
<dbReference type="PROSITE" id="PS51257">
    <property type="entry name" value="PROKAR_LIPOPROTEIN"/>
    <property type="match status" value="1"/>
</dbReference>
<reference evidence="3 4" key="1">
    <citation type="submission" date="2024-09" db="EMBL/GenBank/DDBJ databases">
        <authorList>
            <person name="Sun Q."/>
            <person name="Mori K."/>
        </authorList>
    </citation>
    <scope>NUCLEOTIDE SEQUENCE [LARGE SCALE GENOMIC DNA]</scope>
    <source>
        <strain evidence="3 4">JCM 13034</strain>
    </source>
</reference>
<comment type="caution">
    <text evidence="3">The sequence shown here is derived from an EMBL/GenBank/DDBJ whole genome shotgun (WGS) entry which is preliminary data.</text>
</comment>
<feature type="region of interest" description="Disordered" evidence="1">
    <location>
        <begin position="107"/>
        <end position="127"/>
    </location>
</feature>
<organism evidence="3 4">
    <name type="scientific">Lutibacter litoralis</name>
    <dbReference type="NCBI Taxonomy" id="321268"/>
    <lineage>
        <taxon>Bacteria</taxon>
        <taxon>Pseudomonadati</taxon>
        <taxon>Bacteroidota</taxon>
        <taxon>Flavobacteriia</taxon>
        <taxon>Flavobacteriales</taxon>
        <taxon>Flavobacteriaceae</taxon>
        <taxon>Lutibacter</taxon>
    </lineage>
</organism>
<evidence type="ECO:0000256" key="1">
    <source>
        <dbReference type="SAM" id="MobiDB-lite"/>
    </source>
</evidence>
<feature type="chain" id="PRO_5047341168" description="Lipoprotein" evidence="2">
    <location>
        <begin position="33"/>
        <end position="127"/>
    </location>
</feature>
<keyword evidence="2" id="KW-0732">Signal</keyword>
<name>A0ABV5K374_9FLAO</name>
<accession>A0ABV5K374</accession>
<feature type="compositionally biased region" description="Low complexity" evidence="1">
    <location>
        <begin position="111"/>
        <end position="127"/>
    </location>
</feature>
<dbReference type="RefSeq" id="WP_229714469.1">
    <property type="nucleotide sequence ID" value="NZ_BMNS01000009.1"/>
</dbReference>
<feature type="signal peptide" evidence="2">
    <location>
        <begin position="1"/>
        <end position="32"/>
    </location>
</feature>